<name>A0A4U0XC46_9PEZI</name>
<reference evidence="1 2" key="1">
    <citation type="submission" date="2017-03" db="EMBL/GenBank/DDBJ databases">
        <title>Genomes of endolithic fungi from Antarctica.</title>
        <authorList>
            <person name="Coleine C."/>
            <person name="Masonjones S."/>
            <person name="Stajich J.E."/>
        </authorList>
    </citation>
    <scope>NUCLEOTIDE SEQUENCE [LARGE SCALE GENOMIC DNA]</scope>
    <source>
        <strain evidence="1 2">CCFEE 5184</strain>
    </source>
</reference>
<sequence length="234" mass="26522">MEDEDISVVFYTQYCPPGVRDIIANGTDAFVGKVDEFTVLKYPALPGGDLHLLEHEYRVFKHVGPHPRIIAAKDFNELGLYLERAPNGTLNILLDKDLDVKLADLQCNHVSDEGEIIWFGERGEPCRFYCPRGDEIVADVRTDLFALGSTIYFIMLGYEVFPDIISGHEGWHDMVASRFERGEFPNEPHLCAGITKKCWRQEYRSVDEVLNDIVVVERQTRGAADGRKSSLEEA</sequence>
<protein>
    <recommendedName>
        <fullName evidence="3">Protein kinase domain-containing protein</fullName>
    </recommendedName>
</protein>
<gene>
    <name evidence="1" type="ORF">B0A55_07183</name>
</gene>
<dbReference type="EMBL" id="NAJQ01000230">
    <property type="protein sequence ID" value="TKA74314.1"/>
    <property type="molecule type" value="Genomic_DNA"/>
</dbReference>
<dbReference type="AlphaFoldDB" id="A0A4U0XC46"/>
<evidence type="ECO:0000313" key="1">
    <source>
        <dbReference type="EMBL" id="TKA74314.1"/>
    </source>
</evidence>
<evidence type="ECO:0008006" key="3">
    <source>
        <dbReference type="Google" id="ProtNLM"/>
    </source>
</evidence>
<evidence type="ECO:0000313" key="2">
    <source>
        <dbReference type="Proteomes" id="UP000309340"/>
    </source>
</evidence>
<dbReference type="InterPro" id="IPR011009">
    <property type="entry name" value="Kinase-like_dom_sf"/>
</dbReference>
<comment type="caution">
    <text evidence="1">The sequence shown here is derived from an EMBL/GenBank/DDBJ whole genome shotgun (WGS) entry which is preliminary data.</text>
</comment>
<dbReference type="Gene3D" id="1.10.510.10">
    <property type="entry name" value="Transferase(Phosphotransferase) domain 1"/>
    <property type="match status" value="1"/>
</dbReference>
<dbReference type="Proteomes" id="UP000309340">
    <property type="component" value="Unassembled WGS sequence"/>
</dbReference>
<accession>A0A4U0XC46</accession>
<dbReference type="STRING" id="329884.A0A4U0XC46"/>
<dbReference type="OrthoDB" id="1668230at2759"/>
<dbReference type="SUPFAM" id="SSF56112">
    <property type="entry name" value="Protein kinase-like (PK-like)"/>
    <property type="match status" value="1"/>
</dbReference>
<organism evidence="1 2">
    <name type="scientific">Friedmanniomyces simplex</name>
    <dbReference type="NCBI Taxonomy" id="329884"/>
    <lineage>
        <taxon>Eukaryota</taxon>
        <taxon>Fungi</taxon>
        <taxon>Dikarya</taxon>
        <taxon>Ascomycota</taxon>
        <taxon>Pezizomycotina</taxon>
        <taxon>Dothideomycetes</taxon>
        <taxon>Dothideomycetidae</taxon>
        <taxon>Mycosphaerellales</taxon>
        <taxon>Teratosphaeriaceae</taxon>
        <taxon>Friedmanniomyces</taxon>
    </lineage>
</organism>
<proteinExistence type="predicted"/>
<keyword evidence="2" id="KW-1185">Reference proteome</keyword>